<evidence type="ECO:0000313" key="7">
    <source>
        <dbReference type="RefSeq" id="XP_006560273.1"/>
    </source>
</evidence>
<proteinExistence type="predicted"/>
<evidence type="ECO:0000313" key="6">
    <source>
        <dbReference type="Proteomes" id="UP000005203"/>
    </source>
</evidence>
<dbReference type="GO" id="GO:0006355">
    <property type="term" value="P:regulation of DNA-templated transcription"/>
    <property type="evidence" value="ECO:0007669"/>
    <property type="project" value="InterPro"/>
</dbReference>
<accession>A0A8B9B3J1</accession>
<feature type="region of interest" description="Disordered" evidence="3">
    <location>
        <begin position="152"/>
        <end position="192"/>
    </location>
</feature>
<evidence type="ECO:0000256" key="2">
    <source>
        <dbReference type="PROSITE-ProRule" id="PRU00376"/>
    </source>
</evidence>
<dbReference type="Pfam" id="PF22951">
    <property type="entry name" value="3HBD"/>
    <property type="match status" value="1"/>
</dbReference>
<evidence type="ECO:0000259" key="4">
    <source>
        <dbReference type="PROSITE" id="PS51037"/>
    </source>
</evidence>
<dbReference type="OrthoDB" id="1741717at2759"/>
<feature type="domain" description="YEATS" evidence="4">
    <location>
        <begin position="194"/>
        <end position="335"/>
    </location>
</feature>
<dbReference type="InterPro" id="IPR055127">
    <property type="entry name" value="YEATS2_3HBD"/>
</dbReference>
<accession>A0A7M7GRW0</accession>
<comment type="subcellular location">
    <subcellularLocation>
        <location evidence="2">Nucleus</location>
    </subcellularLocation>
</comment>
<accession>A0A7M7R3J9</accession>
<evidence type="ECO:0000313" key="8">
    <source>
        <dbReference type="RefSeq" id="XP_392847.4"/>
    </source>
</evidence>
<evidence type="ECO:0000256" key="1">
    <source>
        <dbReference type="ARBA" id="ARBA00023242"/>
    </source>
</evidence>
<protein>
    <submittedName>
        <fullName evidence="7 8">YEATS domain-containing protein 2 isoform X1</fullName>
    </submittedName>
</protein>
<dbReference type="EnsemblMetazoa" id="XM_392847">
    <property type="protein sequence ID" value="XP_392847"/>
    <property type="gene ID" value="LOC409331"/>
</dbReference>
<dbReference type="OMA" id="AWERNSG"/>
<dbReference type="Gene3D" id="2.60.40.1970">
    <property type="entry name" value="YEATS domain"/>
    <property type="match status" value="1"/>
</dbReference>
<dbReference type="AlphaFoldDB" id="A0A7M7GRW0"/>
<name>A0A7M7GRW0_APIME</name>
<feature type="compositionally biased region" description="Basic and acidic residues" evidence="3">
    <location>
        <begin position="152"/>
        <end position="173"/>
    </location>
</feature>
<keyword evidence="6" id="KW-1185">Reference proteome</keyword>
<gene>
    <name evidence="5" type="primary">409331</name>
    <name evidence="7 8" type="synonym">LOC409331</name>
</gene>
<keyword evidence="1 2" id="KW-0539">Nucleus</keyword>
<sequence length="982" mass="113292">MSALKDQDPDYGPSAANNEKHQRIYEENARTSTAKKINAIIEKEFSQEINTKEKEVLEIQERLHRATKILHLLRYVIVADFYNRKQCQNSQNGETKQTQIHPAIKELIGKSPKISDKLNIPISTSSENYFNTSQSISISPFNITGNATIKTEETSENCRLEKRSNETDEESRPKKIPRYIPPKSGIPESQCPSRGIRHKIRKRIIIGNISKWIPPEWREDAASHKWTMYVRGNKENPDINDFVSKVRFFLHPSYRPNDVVEVTSTPFCLSRRGWGEFPLRVQLHFKSALNKPMDIIHYLKLDRTYTGLQTLGSETLVDIWIYADSRDSKRSTGKFIDQDINEIKYNCKVKLENDKDINPIFDFTSNNNINETLKLTDKICDVLVKKESSEDIKISEDLINMKKLLFYIELDHDYCGSKYLNSSEKNLTIDHSLIASTDLSLDKTVIVEYQSKENKKESIENNNIIANELSMNGDLSNLKVKEELINTSIPSLNEINQGTLKVFPLSCSKVHSNLRPLEISIPPLFEPSGNKHVLVLQNNKTIPVDITVPCMDDNYNNDLTKSKNINLSASRGISLLKKPLGSETTIQIRNTNGTKVQQGLKLKVSKSILLNVNSNVPVLKIADKKNFNNIFPNFEKDSVTEQMLKIKNEEIKESKALRQKITLGKDKYKIQSKKEFYDDVFRTIETANILNIQGLLRFIIRRMPMITRDASDSDYRRLHPYACVSEEEFFRYTITKRNACEWNRAKMIWCFLKKKPFTEEELWSIKEIMIWARLHGYTPLSPNFNIRSIKQQKSLPNSTITKYVSTCTEPDTFCKWLQINPCQSNDNLADCNSYHSTELDIEIDVVNIDVTLENKKELKKRKENKEYANTKITVLELERKLEPFYDFVCETAREIGIKLISEEIVPTVVHCAASRMIMRAVECLTEDLVRMSLAKAWERCSNNGYPKMIVLDDVRGALLNREEFDIFTNHGLGSKYRLSIID</sequence>
<dbReference type="KEGG" id="ame:409331"/>
<dbReference type="InterPro" id="IPR038704">
    <property type="entry name" value="YEAST_sf"/>
</dbReference>
<evidence type="ECO:0000313" key="5">
    <source>
        <dbReference type="EnsemblMetazoa" id="XP_006560273"/>
    </source>
</evidence>
<dbReference type="GO" id="GO:0005634">
    <property type="term" value="C:nucleus"/>
    <property type="evidence" value="ECO:0007669"/>
    <property type="project" value="UniProtKB-SubCell"/>
</dbReference>
<dbReference type="PANTHER" id="PTHR23195">
    <property type="entry name" value="YEATS DOMAIN"/>
    <property type="match status" value="1"/>
</dbReference>
<dbReference type="RefSeq" id="XP_006560273.1">
    <property type="nucleotide sequence ID" value="XM_006560210.3"/>
</dbReference>
<dbReference type="RefSeq" id="XP_392847.4">
    <property type="nucleotide sequence ID" value="XM_392847.7"/>
</dbReference>
<dbReference type="PROSITE" id="PS51037">
    <property type="entry name" value="YEATS"/>
    <property type="match status" value="1"/>
</dbReference>
<dbReference type="Proteomes" id="UP000005203">
    <property type="component" value="Linkage group LG14"/>
</dbReference>
<evidence type="ECO:0000256" key="3">
    <source>
        <dbReference type="SAM" id="MobiDB-lite"/>
    </source>
</evidence>
<dbReference type="CDD" id="cd16907">
    <property type="entry name" value="YEATS_YEATS2_like"/>
    <property type="match status" value="1"/>
</dbReference>
<dbReference type="InterPro" id="IPR055129">
    <property type="entry name" value="YEATS_dom"/>
</dbReference>
<accession>A0A8B6YW21</accession>
<feature type="region of interest" description="Disordered" evidence="3">
    <location>
        <begin position="1"/>
        <end position="22"/>
    </location>
</feature>
<dbReference type="InterPro" id="IPR005033">
    <property type="entry name" value="YEATS"/>
</dbReference>
<reference evidence="5" key="1">
    <citation type="submission" date="2021-01" db="UniProtKB">
        <authorList>
            <consortium name="EnsemblMetazoa"/>
        </authorList>
    </citation>
    <scope>IDENTIFICATION</scope>
    <source>
        <strain evidence="5">DH4</strain>
    </source>
</reference>
<dbReference type="EnsemblMetazoa" id="XM_006560210">
    <property type="protein sequence ID" value="XP_006560273"/>
    <property type="gene ID" value="LOC409331"/>
</dbReference>
<organism evidence="5">
    <name type="scientific">Apis mellifera</name>
    <name type="common">Honeybee</name>
    <dbReference type="NCBI Taxonomy" id="7460"/>
    <lineage>
        <taxon>Eukaryota</taxon>
        <taxon>Metazoa</taxon>
        <taxon>Ecdysozoa</taxon>
        <taxon>Arthropoda</taxon>
        <taxon>Hexapoda</taxon>
        <taxon>Insecta</taxon>
        <taxon>Pterygota</taxon>
        <taxon>Neoptera</taxon>
        <taxon>Endopterygota</taxon>
        <taxon>Hymenoptera</taxon>
        <taxon>Apocrita</taxon>
        <taxon>Aculeata</taxon>
        <taxon>Apoidea</taxon>
        <taxon>Anthophila</taxon>
        <taxon>Apidae</taxon>
        <taxon>Apis</taxon>
    </lineage>
</organism>
<reference evidence="7 8" key="2">
    <citation type="submission" date="2025-04" db="UniProtKB">
        <authorList>
            <consortium name="RefSeq"/>
        </authorList>
    </citation>
    <scope>IDENTIFICATION</scope>
    <source>
        <strain evidence="7 8">DH4</strain>
        <tissue evidence="7 8">Whole body</tissue>
    </source>
</reference>
<dbReference type="Pfam" id="PF03366">
    <property type="entry name" value="YEATS"/>
    <property type="match status" value="1"/>
</dbReference>